<evidence type="ECO:0000259" key="4">
    <source>
        <dbReference type="PROSITE" id="PS50026"/>
    </source>
</evidence>
<dbReference type="SUPFAM" id="SSF49265">
    <property type="entry name" value="Fibronectin type III"/>
    <property type="match status" value="1"/>
</dbReference>
<feature type="compositionally biased region" description="Pro residues" evidence="2">
    <location>
        <begin position="727"/>
        <end position="741"/>
    </location>
</feature>
<dbReference type="PROSITE" id="PS00022">
    <property type="entry name" value="EGF_1"/>
    <property type="match status" value="1"/>
</dbReference>
<reference evidence="5 6" key="1">
    <citation type="journal article" date="2010" name="Nature">
        <title>The Ectocarpus genome and the independent evolution of multicellularity in brown algae.</title>
        <authorList>
            <person name="Cock J.M."/>
            <person name="Sterck L."/>
            <person name="Rouze P."/>
            <person name="Scornet D."/>
            <person name="Allen A.E."/>
            <person name="Amoutzias G."/>
            <person name="Anthouard V."/>
            <person name="Artiguenave F."/>
            <person name="Aury J.M."/>
            <person name="Badger J.H."/>
            <person name="Beszteri B."/>
            <person name="Billiau K."/>
            <person name="Bonnet E."/>
            <person name="Bothwell J.H."/>
            <person name="Bowler C."/>
            <person name="Boyen C."/>
            <person name="Brownlee C."/>
            <person name="Carrano C.J."/>
            <person name="Charrier B."/>
            <person name="Cho G.Y."/>
            <person name="Coelho S.M."/>
            <person name="Collen J."/>
            <person name="Corre E."/>
            <person name="Da Silva C."/>
            <person name="Delage L."/>
            <person name="Delaroque N."/>
            <person name="Dittami S.M."/>
            <person name="Doulbeau S."/>
            <person name="Elias M."/>
            <person name="Farnham G."/>
            <person name="Gachon C.M."/>
            <person name="Gschloessl B."/>
            <person name="Heesch S."/>
            <person name="Jabbari K."/>
            <person name="Jubin C."/>
            <person name="Kawai H."/>
            <person name="Kimura K."/>
            <person name="Kloareg B."/>
            <person name="Kupper F.C."/>
            <person name="Lang D."/>
            <person name="Le Bail A."/>
            <person name="Leblanc C."/>
            <person name="Lerouge P."/>
            <person name="Lohr M."/>
            <person name="Lopez P.J."/>
            <person name="Martens C."/>
            <person name="Maumus F."/>
            <person name="Michel G."/>
            <person name="Miranda-Saavedra D."/>
            <person name="Morales J."/>
            <person name="Moreau H."/>
            <person name="Motomura T."/>
            <person name="Nagasato C."/>
            <person name="Napoli C.A."/>
            <person name="Nelson D.R."/>
            <person name="Nyvall-Collen P."/>
            <person name="Peters A.F."/>
            <person name="Pommier C."/>
            <person name="Potin P."/>
            <person name="Poulain J."/>
            <person name="Quesneville H."/>
            <person name="Read B."/>
            <person name="Rensing S.A."/>
            <person name="Ritter A."/>
            <person name="Rousvoal S."/>
            <person name="Samanta M."/>
            <person name="Samson G."/>
            <person name="Schroeder D.C."/>
            <person name="Segurens B."/>
            <person name="Strittmatter M."/>
            <person name="Tonon T."/>
            <person name="Tregear J.W."/>
            <person name="Valentin K."/>
            <person name="von Dassow P."/>
            <person name="Yamagishi T."/>
            <person name="Van de Peer Y."/>
            <person name="Wincker P."/>
        </authorList>
    </citation>
    <scope>NUCLEOTIDE SEQUENCE [LARGE SCALE GENOMIC DNA]</scope>
    <source>
        <strain evidence="6">Ec32 / CCAP1310/4</strain>
    </source>
</reference>
<dbReference type="InParanoid" id="D8LBK9"/>
<feature type="region of interest" description="Disordered" evidence="2">
    <location>
        <begin position="1633"/>
        <end position="1704"/>
    </location>
</feature>
<dbReference type="InterPro" id="IPR036116">
    <property type="entry name" value="FN3_sf"/>
</dbReference>
<feature type="compositionally biased region" description="Acidic residues" evidence="2">
    <location>
        <begin position="1643"/>
        <end position="1656"/>
    </location>
</feature>
<dbReference type="PROSITE" id="PS50092">
    <property type="entry name" value="TSP1"/>
    <property type="match status" value="1"/>
</dbReference>
<dbReference type="SUPFAM" id="SSF57196">
    <property type="entry name" value="EGF/Laminin"/>
    <property type="match status" value="1"/>
</dbReference>
<keyword evidence="6" id="KW-1185">Reference proteome</keyword>
<feature type="compositionally biased region" description="Basic residues" evidence="2">
    <location>
        <begin position="2227"/>
        <end position="2242"/>
    </location>
</feature>
<feature type="disulfide bond" evidence="1">
    <location>
        <begin position="1877"/>
        <end position="1886"/>
    </location>
</feature>
<evidence type="ECO:0000313" key="6">
    <source>
        <dbReference type="Proteomes" id="UP000002630"/>
    </source>
</evidence>
<feature type="compositionally biased region" description="Acidic residues" evidence="2">
    <location>
        <begin position="1179"/>
        <end position="1206"/>
    </location>
</feature>
<dbReference type="Gene3D" id="2.60.40.10">
    <property type="entry name" value="Immunoglobulins"/>
    <property type="match status" value="2"/>
</dbReference>
<dbReference type="SMART" id="SM00060">
    <property type="entry name" value="FN3"/>
    <property type="match status" value="2"/>
</dbReference>
<dbReference type="EMBL" id="FN649726">
    <property type="protein sequence ID" value="CBN76718.1"/>
    <property type="molecule type" value="Genomic_DNA"/>
</dbReference>
<dbReference type="PANTHER" id="PTHR13491:SF0">
    <property type="entry name" value="ZINC FINGER CCHC DOMAIN-CONTAINING PROTEIN 10"/>
    <property type="match status" value="1"/>
</dbReference>
<dbReference type="Pfam" id="PF00041">
    <property type="entry name" value="fn3"/>
    <property type="match status" value="1"/>
</dbReference>
<dbReference type="STRING" id="2880.D8LBK9"/>
<dbReference type="Proteomes" id="UP000002630">
    <property type="component" value="Linkage Group LG01"/>
</dbReference>
<keyword evidence="1" id="KW-0245">EGF-like domain</keyword>
<keyword evidence="3" id="KW-0732">Signal</keyword>
<feature type="signal peptide" evidence="3">
    <location>
        <begin position="1"/>
        <end position="28"/>
    </location>
</feature>
<name>D8LBK9_ECTSI</name>
<dbReference type="InterPro" id="IPR039715">
    <property type="entry name" value="ZCCHC10"/>
</dbReference>
<sequence>MSSGNTPRTRRWPLAAVGLLLLLLIGSANNRVSALLQLDQVPNRTTNERSATFTYVCTPLDTTEDDGCDVEWSLDSAVWVPVALSANASVTVEDLLDGVHSLSLKNDYTADGRSETESVDYTWTVDTVPPDTIVDTGPSQDGEAPRPEEADPFLFFTFHCSEDLCRYRYQFDNRVELTATWDVADGIGLMGQVSVTSVQQASGSGSGGGTGDEEDGSGKLQISVFLTAASSYSDPDDPQLMPSTVSIFNTGGAVPSSAGGTDGAGVVGSSNSDSDGEEAATGGGEEGALVVLVLGSPEVDSGTGDTVFSLSAEVEVPDLIGLNSTSLVVEVSTNSSVLLASAALEEAITSKEWLRWPYASELPGSHTVAIAAVDEAGNVDPEPAVWTWSVDARPRTSLTSAPQAVTAVDTAFFSFACALPESEATPSASSGVNLLSSSDDDDSVQSAITGGGEDGDDETAVETAPAPAADDDEAEAGVDENNETAVDDGGVWEVHEGGACVFFFSLDGGNYSAVEPPAAAAGAGESSSMSSSSSSSSSVAPSSNTLLLTGLADGAHELSVYACKANSTECDPQPLSHSWETDTSLPVTTILSFPDKLMPSVFTFGSSKPLSRFMCKVDSGLWRQCDETSQFPLSDGLHSVVVMAVDPTGRSDPNPITYNWEVSMLETVVEFCPPSHLPFQAAETQQVLLGASYDGVACAPAMSCQIRYVLQWEAPVPASSAADCVAPPSPAPTAAPVPPWSLSPTREGVDDDDKAGGGGGGGSGASSGGGESGGGDDDGGGGGGLATPGPTGGGTDDDGGGGGDGGGSAPGQNYLSRSVVLCAEAWANCSTLAANASYSYQQPTSSGEGGCTKLETLEGQVGHSHGTLVMQNLGVGDYNLTLEAFNVFGVVDRSPVVCPFRVLAEGESVNQTQIVMVRTPAKVLNRPEQAPFLFEFEVEDVLAAADISANTSTSSSSSSSSPATTTNQTESATVDSSATSSSSSAADAAARLSYLLSGPGAGDAWEAVPAVPRAEWDALLLLAGDNNGTSSISSSSSSSSSSSAGGGGDSGGFVWGLELEGLEDGEYRLQVRDEILGDTAEYTWRVDMSVPELSLDAMPQNPSHSAEAIFVLRCSKLSCGLEYQLNDDGVWRLWVAAAAEVEHTHSSRAPTPAPAVAHMLGSGSDDEGGGAGADSGDGGSDEAGDDEGDGGEEPAEDGGEEEEENDTVFVRITAQQVDWEVDLTRPETRVVSRPSPVMTTGVAAFQFACSLAGEEPSHGCFYQYQMMVANSETDWDRLEWLPTADSVTLYEIGEGVNRIRVRAHDSETELYDLSPAEVVWVRDATPPQLDWLWTPEEVSHLSNALFEFTCLGELPLPATVFGDEADPEEPVDMGQGEQEDQASSSSSSSSSSPWLRSSSSSTSGSGTHSEPVAIRDDDDASAVGAAAIAAAYPTAFPRVLPSGCAFEASLDGADFEAVPNTVGLSGLSNGDHRFSVRASDLAGNVAATSYFDWTVDTNVPDTVVVACPSSVASSPMATFKILDTVGAEQDEGHFEYRLDPLDDDAAWATTSNTTLEFLGLQDGTHALTVRARETLAEGGSSDQVPEVVTWEVDTECPDTTFVVLPEVVTHLTSTVLVVEGGPDAASFEYALDPIETNTNTDNDHDDDDDGDDDAEEAGSSGGVSSGGSSGGGGTAASRDSSSRSSSSSSSSSTTSGGEGEGEEAGVVWQQGDSSGVIHLYDLEEGRHEIRVRAVDSAGNADPSPATYSWIVDRAGVYGHPSMVTDVVAEGGNKQAIVQWSAAADDGGGDLTKYVVIASTAYADINVEATVEGLTNGLVYSFQVVAANAFGYSTRSLPSNKVVTHDPADPCGLVTCGDHGSCFVQRSQSNALRGYCVCHPGYSGSDCSVVASGTSPVLGAYPGSWGECDMKCGGGVRRRTVQCLEFLDGIPLMPSANDTSCWEELGETPESHLAMTERSCRNVACLAMFLDVTMRLRAFYDDACFTVAAQDAFLSGFAAEVAHALNIKVELVIDLNAFHTDKHNEMEVRFIIAPGQTGADQPIENLREQLLLQAASETSSFRSHGTWTRKLIPESVEVSQGTYELPSLNVTGIASDLVMILMGVGTSCLAVAVYGACSSRKSKKWETVYDGEYGDDDSTGTSPSGEGGRGSGRRRFHGNTGGNRLDGDGSGAAGGTGRGGGGGDGDGRGCVRRNRRWFELDDDSEDYDSEDEDDEEWDDEDETSPFFGRRRQRRRRRGGAGFV</sequence>
<dbReference type="EMBL" id="FN647682">
    <property type="protein sequence ID" value="CBN76718.1"/>
    <property type="molecule type" value="Genomic_DNA"/>
</dbReference>
<evidence type="ECO:0000256" key="3">
    <source>
        <dbReference type="SAM" id="SignalP"/>
    </source>
</evidence>
<feature type="compositionally biased region" description="Gly residues" evidence="2">
    <location>
        <begin position="780"/>
        <end position="809"/>
    </location>
</feature>
<organism evidence="5 6">
    <name type="scientific">Ectocarpus siliculosus</name>
    <name type="common">Brown alga</name>
    <name type="synonym">Conferva siliculosa</name>
    <dbReference type="NCBI Taxonomy" id="2880"/>
    <lineage>
        <taxon>Eukaryota</taxon>
        <taxon>Sar</taxon>
        <taxon>Stramenopiles</taxon>
        <taxon>Ochrophyta</taxon>
        <taxon>PX clade</taxon>
        <taxon>Phaeophyceae</taxon>
        <taxon>Ectocarpales</taxon>
        <taxon>Ectocarpaceae</taxon>
        <taxon>Ectocarpus</taxon>
    </lineage>
</organism>
<dbReference type="OrthoDB" id="412680at2759"/>
<dbReference type="Gene3D" id="2.20.100.10">
    <property type="entry name" value="Thrombospondin type-1 (TSP1) repeat"/>
    <property type="match status" value="1"/>
</dbReference>
<evidence type="ECO:0000256" key="2">
    <source>
        <dbReference type="SAM" id="MobiDB-lite"/>
    </source>
</evidence>
<feature type="compositionally biased region" description="Gly residues" evidence="2">
    <location>
        <begin position="1169"/>
        <end position="1178"/>
    </location>
</feature>
<dbReference type="InterPro" id="IPR000884">
    <property type="entry name" value="TSP1_rpt"/>
</dbReference>
<dbReference type="Pfam" id="PF19030">
    <property type="entry name" value="TSP1_ADAMTS"/>
    <property type="match status" value="1"/>
</dbReference>
<dbReference type="SUPFAM" id="SSF82895">
    <property type="entry name" value="TSP-1 type 1 repeat"/>
    <property type="match status" value="1"/>
</dbReference>
<feature type="region of interest" description="Disordered" evidence="2">
    <location>
        <begin position="520"/>
        <end position="539"/>
    </location>
</feature>
<feature type="region of interest" description="Disordered" evidence="2">
    <location>
        <begin position="1359"/>
        <end position="1413"/>
    </location>
</feature>
<feature type="compositionally biased region" description="Gly residues" evidence="2">
    <location>
        <begin position="756"/>
        <end position="773"/>
    </location>
</feature>
<feature type="region of interest" description="Disordered" evidence="2">
    <location>
        <begin position="258"/>
        <end position="283"/>
    </location>
</feature>
<evidence type="ECO:0000313" key="5">
    <source>
        <dbReference type="EMBL" id="CBN76718.1"/>
    </source>
</evidence>
<feature type="compositionally biased region" description="Acidic residues" evidence="2">
    <location>
        <begin position="2199"/>
        <end position="2222"/>
    </location>
</feature>
<feature type="compositionally biased region" description="Acidic residues" evidence="2">
    <location>
        <begin position="469"/>
        <end position="484"/>
    </location>
</feature>
<feature type="domain" description="EGF-like" evidence="4">
    <location>
        <begin position="1846"/>
        <end position="1887"/>
    </location>
</feature>
<feature type="region of interest" description="Disordered" evidence="2">
    <location>
        <begin position="127"/>
        <end position="148"/>
    </location>
</feature>
<feature type="compositionally biased region" description="Gly residues" evidence="2">
    <location>
        <begin position="1659"/>
        <end position="1674"/>
    </location>
</feature>
<dbReference type="eggNOG" id="KOG0613">
    <property type="taxonomic scope" value="Eukaryota"/>
</dbReference>
<dbReference type="InterPro" id="IPR000742">
    <property type="entry name" value="EGF"/>
</dbReference>
<feature type="compositionally biased region" description="Gly residues" evidence="2">
    <location>
        <begin position="2167"/>
        <end position="2183"/>
    </location>
</feature>
<feature type="region of interest" description="Disordered" evidence="2">
    <location>
        <begin position="720"/>
        <end position="810"/>
    </location>
</feature>
<feature type="chain" id="PRO_5003116981" evidence="3">
    <location>
        <begin position="29"/>
        <end position="2242"/>
    </location>
</feature>
<accession>D8LBK9</accession>
<feature type="region of interest" description="Disordered" evidence="2">
    <location>
        <begin position="951"/>
        <end position="980"/>
    </location>
</feature>
<dbReference type="InterPro" id="IPR003961">
    <property type="entry name" value="FN3_dom"/>
</dbReference>
<dbReference type="PROSITE" id="PS01186">
    <property type="entry name" value="EGF_2"/>
    <property type="match status" value="1"/>
</dbReference>
<dbReference type="PANTHER" id="PTHR13491">
    <property type="entry name" value="ZCCHC10 PROTEIN"/>
    <property type="match status" value="1"/>
</dbReference>
<evidence type="ECO:0000256" key="1">
    <source>
        <dbReference type="PROSITE-ProRule" id="PRU00076"/>
    </source>
</evidence>
<dbReference type="CDD" id="cd00063">
    <property type="entry name" value="FN3"/>
    <property type="match status" value="1"/>
</dbReference>
<dbReference type="InterPro" id="IPR036383">
    <property type="entry name" value="TSP1_rpt_sf"/>
</dbReference>
<keyword evidence="1" id="KW-1015">Disulfide bond</keyword>
<comment type="caution">
    <text evidence="1">Lacks conserved residue(s) required for the propagation of feature annotation.</text>
</comment>
<protein>
    <submittedName>
        <fullName evidence="5">OmpA domain-containing protein</fullName>
    </submittedName>
</protein>
<feature type="region of interest" description="Disordered" evidence="2">
    <location>
        <begin position="2130"/>
        <end position="2242"/>
    </location>
</feature>
<dbReference type="PROSITE" id="PS50026">
    <property type="entry name" value="EGF_3"/>
    <property type="match status" value="1"/>
</dbReference>
<feature type="compositionally biased region" description="Low complexity" evidence="2">
    <location>
        <begin position="1383"/>
        <end position="1405"/>
    </location>
</feature>
<feature type="compositionally biased region" description="Low complexity" evidence="2">
    <location>
        <begin position="1675"/>
        <end position="1695"/>
    </location>
</feature>
<feature type="compositionally biased region" description="Low complexity" evidence="2">
    <location>
        <begin position="427"/>
        <end position="437"/>
    </location>
</feature>
<gene>
    <name evidence="5" type="ORF">Esi_0000_0524</name>
</gene>
<proteinExistence type="predicted"/>
<feature type="region of interest" description="Disordered" evidence="2">
    <location>
        <begin position="423"/>
        <end position="484"/>
    </location>
</feature>
<feature type="region of interest" description="Disordered" evidence="2">
    <location>
        <begin position="1145"/>
        <end position="1207"/>
    </location>
</feature>
<dbReference type="InterPro" id="IPR013783">
    <property type="entry name" value="Ig-like_fold"/>
</dbReference>